<dbReference type="InterPro" id="IPR001126">
    <property type="entry name" value="UmuC"/>
</dbReference>
<dbReference type="Proteomes" id="UP001597058">
    <property type="component" value="Unassembled WGS sequence"/>
</dbReference>
<dbReference type="Pfam" id="PF00817">
    <property type="entry name" value="IMS"/>
    <property type="match status" value="1"/>
</dbReference>
<gene>
    <name evidence="4" type="ORF">ACFQ5X_46990</name>
</gene>
<dbReference type="InterPro" id="IPR043128">
    <property type="entry name" value="Rev_trsase/Diguanyl_cyclase"/>
</dbReference>
<dbReference type="InterPro" id="IPR043502">
    <property type="entry name" value="DNA/RNA_pol_sf"/>
</dbReference>
<evidence type="ECO:0000313" key="5">
    <source>
        <dbReference type="Proteomes" id="UP001597058"/>
    </source>
</evidence>
<proteinExistence type="inferred from homology"/>
<name>A0ABW3XVT6_9ACTN</name>
<comment type="similarity">
    <text evidence="1">Belongs to the DNA polymerase type-Y family.</text>
</comment>
<evidence type="ECO:0000256" key="2">
    <source>
        <dbReference type="ARBA" id="ARBA00025589"/>
    </source>
</evidence>
<reference evidence="5" key="1">
    <citation type="journal article" date="2019" name="Int. J. Syst. Evol. Microbiol.">
        <title>The Global Catalogue of Microorganisms (GCM) 10K type strain sequencing project: providing services to taxonomists for standard genome sequencing and annotation.</title>
        <authorList>
            <consortium name="The Broad Institute Genomics Platform"/>
            <consortium name="The Broad Institute Genome Sequencing Center for Infectious Disease"/>
            <person name="Wu L."/>
            <person name="Ma J."/>
        </authorList>
    </citation>
    <scope>NUCLEOTIDE SEQUENCE [LARGE SCALE GENOMIC DNA]</scope>
    <source>
        <strain evidence="5">CGMCC 4.7020</strain>
    </source>
</reference>
<evidence type="ECO:0000256" key="1">
    <source>
        <dbReference type="ARBA" id="ARBA00010945"/>
    </source>
</evidence>
<feature type="domain" description="UmuC" evidence="3">
    <location>
        <begin position="29"/>
        <end position="96"/>
    </location>
</feature>
<accession>A0ABW3XVT6</accession>
<dbReference type="SUPFAM" id="SSF56672">
    <property type="entry name" value="DNA/RNA polymerases"/>
    <property type="match status" value="1"/>
</dbReference>
<dbReference type="Gene3D" id="3.30.70.270">
    <property type="match status" value="1"/>
</dbReference>
<protein>
    <recommendedName>
        <fullName evidence="3">UmuC domain-containing protein</fullName>
    </recommendedName>
</protein>
<evidence type="ECO:0000313" key="4">
    <source>
        <dbReference type="EMBL" id="MFD1313263.1"/>
    </source>
</evidence>
<dbReference type="EMBL" id="JBHTMM010000175">
    <property type="protein sequence ID" value="MFD1313263.1"/>
    <property type="molecule type" value="Genomic_DNA"/>
</dbReference>
<comment type="function">
    <text evidence="2">Poorly processive, error-prone DNA polymerase involved in untargeted mutagenesis. Copies undamaged DNA at stalled replication forks, which arise in vivo from mismatched or misaligned primer ends. These misaligned primers can be extended by PolIV. Exhibits no 3'-5' exonuclease (proofreading) activity. May be involved in translesional synthesis, in conjunction with the beta clamp from PolIII.</text>
</comment>
<sequence length="96" mass="10404">MSGHGHRTVLHLRFVLPADGDTELLEGVRSLLENITPRVQIIEPDTAVLDLTGALPYWKRDARALTELIQLRALAILGLHSAAAVGPNRMLAAMAC</sequence>
<evidence type="ECO:0000259" key="3">
    <source>
        <dbReference type="Pfam" id="PF00817"/>
    </source>
</evidence>
<organism evidence="4 5">
    <name type="scientific">Streptomyces kaempferi</name>
    <dbReference type="NCBI Taxonomy" id="333725"/>
    <lineage>
        <taxon>Bacteria</taxon>
        <taxon>Bacillati</taxon>
        <taxon>Actinomycetota</taxon>
        <taxon>Actinomycetes</taxon>
        <taxon>Kitasatosporales</taxon>
        <taxon>Streptomycetaceae</taxon>
        <taxon>Streptomyces</taxon>
    </lineage>
</organism>
<keyword evidence="5" id="KW-1185">Reference proteome</keyword>
<comment type="caution">
    <text evidence="4">The sequence shown here is derived from an EMBL/GenBank/DDBJ whole genome shotgun (WGS) entry which is preliminary data.</text>
</comment>
<feature type="non-terminal residue" evidence="4">
    <location>
        <position position="96"/>
    </location>
</feature>